<dbReference type="EMBL" id="JAIWYP010000013">
    <property type="protein sequence ID" value="KAH3714745.1"/>
    <property type="molecule type" value="Genomic_DNA"/>
</dbReference>
<gene>
    <name evidence="2" type="ORF">DPMN_057444</name>
</gene>
<feature type="compositionally biased region" description="Polar residues" evidence="1">
    <location>
        <begin position="635"/>
        <end position="648"/>
    </location>
</feature>
<evidence type="ECO:0000256" key="1">
    <source>
        <dbReference type="SAM" id="MobiDB-lite"/>
    </source>
</evidence>
<reference evidence="2" key="1">
    <citation type="journal article" date="2019" name="bioRxiv">
        <title>The Genome of the Zebra Mussel, Dreissena polymorpha: A Resource for Invasive Species Research.</title>
        <authorList>
            <person name="McCartney M.A."/>
            <person name="Auch B."/>
            <person name="Kono T."/>
            <person name="Mallez S."/>
            <person name="Zhang Y."/>
            <person name="Obille A."/>
            <person name="Becker A."/>
            <person name="Abrahante J.E."/>
            <person name="Garbe J."/>
            <person name="Badalamenti J.P."/>
            <person name="Herman A."/>
            <person name="Mangelson H."/>
            <person name="Liachko I."/>
            <person name="Sullivan S."/>
            <person name="Sone E.D."/>
            <person name="Koren S."/>
            <person name="Silverstein K.A.T."/>
            <person name="Beckman K.B."/>
            <person name="Gohl D.M."/>
        </authorList>
    </citation>
    <scope>NUCLEOTIDE SEQUENCE</scope>
    <source>
        <strain evidence="2">Duluth1</strain>
        <tissue evidence="2">Whole animal</tissue>
    </source>
</reference>
<dbReference type="Proteomes" id="UP000828390">
    <property type="component" value="Unassembled WGS sequence"/>
</dbReference>
<reference evidence="2" key="2">
    <citation type="submission" date="2020-11" db="EMBL/GenBank/DDBJ databases">
        <authorList>
            <person name="McCartney M.A."/>
            <person name="Auch B."/>
            <person name="Kono T."/>
            <person name="Mallez S."/>
            <person name="Becker A."/>
            <person name="Gohl D.M."/>
            <person name="Silverstein K.A.T."/>
            <person name="Koren S."/>
            <person name="Bechman K.B."/>
            <person name="Herman A."/>
            <person name="Abrahante J.E."/>
            <person name="Garbe J."/>
        </authorList>
    </citation>
    <scope>NUCLEOTIDE SEQUENCE</scope>
    <source>
        <strain evidence="2">Duluth1</strain>
        <tissue evidence="2">Whole animal</tissue>
    </source>
</reference>
<evidence type="ECO:0000313" key="3">
    <source>
        <dbReference type="Proteomes" id="UP000828390"/>
    </source>
</evidence>
<name>A0A9D4C065_DREPO</name>
<accession>A0A9D4C065</accession>
<comment type="caution">
    <text evidence="2">The sequence shown here is derived from an EMBL/GenBank/DDBJ whole genome shotgun (WGS) entry which is preliminary data.</text>
</comment>
<evidence type="ECO:0000313" key="2">
    <source>
        <dbReference type="EMBL" id="KAH3714745.1"/>
    </source>
</evidence>
<feature type="region of interest" description="Disordered" evidence="1">
    <location>
        <begin position="39"/>
        <end position="70"/>
    </location>
</feature>
<dbReference type="AlphaFoldDB" id="A0A9D4C065"/>
<proteinExistence type="predicted"/>
<feature type="region of interest" description="Disordered" evidence="1">
    <location>
        <begin position="624"/>
        <end position="648"/>
    </location>
</feature>
<organism evidence="2 3">
    <name type="scientific">Dreissena polymorpha</name>
    <name type="common">Zebra mussel</name>
    <name type="synonym">Mytilus polymorpha</name>
    <dbReference type="NCBI Taxonomy" id="45954"/>
    <lineage>
        <taxon>Eukaryota</taxon>
        <taxon>Metazoa</taxon>
        <taxon>Spiralia</taxon>
        <taxon>Lophotrochozoa</taxon>
        <taxon>Mollusca</taxon>
        <taxon>Bivalvia</taxon>
        <taxon>Autobranchia</taxon>
        <taxon>Heteroconchia</taxon>
        <taxon>Euheterodonta</taxon>
        <taxon>Imparidentia</taxon>
        <taxon>Neoheterodontei</taxon>
        <taxon>Myida</taxon>
        <taxon>Dreissenoidea</taxon>
        <taxon>Dreissenidae</taxon>
        <taxon>Dreissena</taxon>
    </lineage>
</organism>
<keyword evidence="3" id="KW-1185">Reference proteome</keyword>
<protein>
    <submittedName>
        <fullName evidence="2">Uncharacterized protein</fullName>
    </submittedName>
</protein>
<sequence length="659" mass="75430">MSFNFGKKHNVRGKHFKLFSDELPRVELDRNTLDKYESFAADQRQRRRGKRRPVNEAHTDRMSLPSLGTPETEMLSDYFDSRPNSMQSPTFSALNPNFARVQKKIQRRNTLRETFHTNNETLQRRISFRDKFAHQIPKPNQNQESWKKHDQTLNTNQRLVDHLSIMKSDAWTAHDNVQGDSDAEHIFRFVITDKPPTPKKKSLFNELLDASQKENNRINRIREGLNFNESSLRRRFSMKQNRNLKLEALVDTTENSLDNDFIDSRVPEIISDGEAQSKPGILKRGARCRKSVAPQQNGELYLRPRLIHQEDLPLLRAKARGIQPETDGANEVRISVYTEAPLNRTNDMLFVPLPSSHNRKRSKRVNFHEAVIKEITEISESDFDGLSIDKSTKSRVKVVETPNGEKKLKKVPIKGGKDALNDAVDAFRTDRKAHFQVSTISASPKADLNEDTQDYIDSILMSNKNYENPSLNRVTLSNLVSNSSASDAVDDVAKANSQSSLSPMGMDHVHKNETHSLVENNHAKVRELSGSISHSSEQSTEKTLIHTDIHEHEFTEYASFIDDDDFDINNLPEEIDRSMTGEELIRAYRIWDRKRKAFPGGLRKINEPLNLVDPYLSKRFGTKTFRGPSIPSPRTEVSQQKTVQNGGKTTQKSVLVDWV</sequence>